<dbReference type="RefSeq" id="WP_019349084.1">
    <property type="nucleotide sequence ID" value="NZ_MLCL01000073.1"/>
</dbReference>
<feature type="region of interest" description="Disordered" evidence="1">
    <location>
        <begin position="53"/>
        <end position="86"/>
    </location>
</feature>
<accession>A0A1Q9W8B3</accession>
<dbReference type="EMBL" id="MLHV01000016">
    <property type="protein sequence ID" value="OHT97158.1"/>
    <property type="molecule type" value="Genomic_DNA"/>
</dbReference>
<comment type="caution">
    <text evidence="2">The sequence shown here is derived from an EMBL/GenBank/DDBJ whole genome shotgun (WGS) entry which is preliminary data.</text>
</comment>
<evidence type="ECO:0008006" key="4">
    <source>
        <dbReference type="Google" id="ProtNLM"/>
    </source>
</evidence>
<organism evidence="2 3">
    <name type="scientific">Mycobacterium syngnathidarum</name>
    <dbReference type="NCBI Taxonomy" id="1908205"/>
    <lineage>
        <taxon>Bacteria</taxon>
        <taxon>Bacillati</taxon>
        <taxon>Actinomycetota</taxon>
        <taxon>Actinomycetes</taxon>
        <taxon>Mycobacteriales</taxon>
        <taxon>Mycobacteriaceae</taxon>
        <taxon>Mycobacterium</taxon>
    </lineage>
</organism>
<name>A0A1Q9W8B3_9MYCO</name>
<keyword evidence="3" id="KW-1185">Reference proteome</keyword>
<evidence type="ECO:0000313" key="3">
    <source>
        <dbReference type="Proteomes" id="UP000179636"/>
    </source>
</evidence>
<sequence>MANKLNVNSDGLRIAAADSETATAALAGEGGVSSNVGIAAMDAALSSLRRRQADRISGQAGDMSTGSARYDTTDGDGGDAITTVSV</sequence>
<dbReference type="AlphaFoldDB" id="A0A1Q9W8B3"/>
<dbReference type="Proteomes" id="UP000179636">
    <property type="component" value="Unassembled WGS sequence"/>
</dbReference>
<reference evidence="2 3" key="1">
    <citation type="submission" date="2016-10" db="EMBL/GenBank/DDBJ databases">
        <title>Evaluation of Human, Animal and Environmental Mycobacterium chelonae Isolates by Core Genome Phylogenomic Analysis, Targeted Gene Comparison, and Anti-microbial Susceptibility Patterns: A Tale of Mistaken Identities.</title>
        <authorList>
            <person name="Fogelson S.B."/>
            <person name="Camus A.C."/>
            <person name="Lorenz W."/>
            <person name="Vasireddy R."/>
            <person name="Vasireddy S."/>
            <person name="Smith T."/>
            <person name="Brown-Elliott B.A."/>
            <person name="Wallace R.J.Jr."/>
            <person name="Hasan N.A."/>
            <person name="Reischl U."/>
            <person name="Sanchez S."/>
        </authorList>
    </citation>
    <scope>NUCLEOTIDE SEQUENCE [LARGE SCALE GENOMIC DNA]</scope>
    <source>
        <strain evidence="2 3">24999</strain>
    </source>
</reference>
<dbReference type="OrthoDB" id="4746956at2"/>
<proteinExistence type="predicted"/>
<accession>A0A1S1JWI2</accession>
<evidence type="ECO:0000256" key="1">
    <source>
        <dbReference type="SAM" id="MobiDB-lite"/>
    </source>
</evidence>
<protein>
    <recommendedName>
        <fullName evidence="4">ESX-1 secretion-associated protein</fullName>
    </recommendedName>
</protein>
<gene>
    <name evidence="2" type="ORF">BKG61_18095</name>
</gene>
<evidence type="ECO:0000313" key="2">
    <source>
        <dbReference type="EMBL" id="OHT97158.1"/>
    </source>
</evidence>